<dbReference type="OrthoDB" id="6921389at2759"/>
<dbReference type="Proteomes" id="UP000724874">
    <property type="component" value="Unassembled WGS sequence"/>
</dbReference>
<keyword evidence="2" id="KW-1185">Reference proteome</keyword>
<comment type="caution">
    <text evidence="1">The sequence shown here is derived from an EMBL/GenBank/DDBJ whole genome shotgun (WGS) entry which is preliminary data.</text>
</comment>
<gene>
    <name evidence="1" type="ORF">CPB84DRAFT_1854710</name>
</gene>
<organism evidence="1 2">
    <name type="scientific">Gymnopilus junonius</name>
    <name type="common">Spectacular rustgill mushroom</name>
    <name type="synonym">Gymnopilus spectabilis subsp. junonius</name>
    <dbReference type="NCBI Taxonomy" id="109634"/>
    <lineage>
        <taxon>Eukaryota</taxon>
        <taxon>Fungi</taxon>
        <taxon>Dikarya</taxon>
        <taxon>Basidiomycota</taxon>
        <taxon>Agaricomycotina</taxon>
        <taxon>Agaricomycetes</taxon>
        <taxon>Agaricomycetidae</taxon>
        <taxon>Agaricales</taxon>
        <taxon>Agaricineae</taxon>
        <taxon>Hymenogastraceae</taxon>
        <taxon>Gymnopilus</taxon>
    </lineage>
</organism>
<dbReference type="AlphaFoldDB" id="A0A9P5TG42"/>
<proteinExistence type="predicted"/>
<evidence type="ECO:0000313" key="2">
    <source>
        <dbReference type="Proteomes" id="UP000724874"/>
    </source>
</evidence>
<protein>
    <submittedName>
        <fullName evidence="1">Uncharacterized protein</fullName>
    </submittedName>
</protein>
<accession>A0A9P5TG42</accession>
<sequence>MKQVEGLSFIENQPIQLITKFERHLQHAAHLTASEVFYFYPNHFINEEHAIKSLGLTTDPEPFRPLLAGIELVYTRTLIIDDIEDESPIRHGMASLHNRGSKVQNKERQMMNKQQPQKRHWDDIHSGKISIPIAKAGQMMPLDEAKWVWDTVLSKPGDDDIITEKVVDKLEAYGIVDA</sequence>
<dbReference type="SUPFAM" id="SSF48576">
    <property type="entry name" value="Terpenoid synthases"/>
    <property type="match status" value="1"/>
</dbReference>
<name>A0A9P5TG42_GYMJU</name>
<evidence type="ECO:0000313" key="1">
    <source>
        <dbReference type="EMBL" id="KAF8872021.1"/>
    </source>
</evidence>
<dbReference type="Gene3D" id="1.10.600.10">
    <property type="entry name" value="Farnesyl Diphosphate Synthase"/>
    <property type="match status" value="1"/>
</dbReference>
<dbReference type="InterPro" id="IPR008949">
    <property type="entry name" value="Isoprenoid_synthase_dom_sf"/>
</dbReference>
<reference evidence="1" key="1">
    <citation type="submission" date="2020-11" db="EMBL/GenBank/DDBJ databases">
        <authorList>
            <consortium name="DOE Joint Genome Institute"/>
            <person name="Ahrendt S."/>
            <person name="Riley R."/>
            <person name="Andreopoulos W."/>
            <person name="LaButti K."/>
            <person name="Pangilinan J."/>
            <person name="Ruiz-duenas F.J."/>
            <person name="Barrasa J.M."/>
            <person name="Sanchez-Garcia M."/>
            <person name="Camarero S."/>
            <person name="Miyauchi S."/>
            <person name="Serrano A."/>
            <person name="Linde D."/>
            <person name="Babiker R."/>
            <person name="Drula E."/>
            <person name="Ayuso-Fernandez I."/>
            <person name="Pacheco R."/>
            <person name="Padilla G."/>
            <person name="Ferreira P."/>
            <person name="Barriuso J."/>
            <person name="Kellner H."/>
            <person name="Castanera R."/>
            <person name="Alfaro M."/>
            <person name="Ramirez L."/>
            <person name="Pisabarro A.G."/>
            <person name="Kuo A."/>
            <person name="Tritt A."/>
            <person name="Lipzen A."/>
            <person name="He G."/>
            <person name="Yan M."/>
            <person name="Ng V."/>
            <person name="Cullen D."/>
            <person name="Martin F."/>
            <person name="Rosso M.-N."/>
            <person name="Henrissat B."/>
            <person name="Hibbett D."/>
            <person name="Martinez A.T."/>
            <person name="Grigoriev I.V."/>
        </authorList>
    </citation>
    <scope>NUCLEOTIDE SEQUENCE</scope>
    <source>
        <strain evidence="1">AH 44721</strain>
    </source>
</reference>
<dbReference type="EMBL" id="JADNYJ010000284">
    <property type="protein sequence ID" value="KAF8872021.1"/>
    <property type="molecule type" value="Genomic_DNA"/>
</dbReference>